<dbReference type="GO" id="GO:0016279">
    <property type="term" value="F:protein-lysine N-methyltransferase activity"/>
    <property type="evidence" value="ECO:0007669"/>
    <property type="project" value="UniProtKB-UniRule"/>
</dbReference>
<dbReference type="InterPro" id="IPR008030">
    <property type="entry name" value="NmrA-like"/>
</dbReference>
<dbReference type="KEGG" id="tmn:UCRPA7_1908"/>
<dbReference type="Pfam" id="PF10237">
    <property type="entry name" value="N6-adenineMlase"/>
    <property type="match status" value="1"/>
</dbReference>
<dbReference type="GeneID" id="19322106"/>
<dbReference type="InterPro" id="IPR051207">
    <property type="entry name" value="ComplexI_NDUFA9_subunit"/>
</dbReference>
<evidence type="ECO:0000256" key="2">
    <source>
        <dbReference type="ARBA" id="ARBA00022490"/>
    </source>
</evidence>
<dbReference type="InterPro" id="IPR019369">
    <property type="entry name" value="Efm5/EEF1AKMT1"/>
</dbReference>
<comment type="function">
    <text evidence="5">S-adenosyl-L-methionine-dependent protein-lysine N-methyltransferase that trimethylates elongation factor 1-alpha at 'Lys-79'.</text>
</comment>
<dbReference type="GO" id="GO:0005739">
    <property type="term" value="C:mitochondrion"/>
    <property type="evidence" value="ECO:0007669"/>
    <property type="project" value="TreeGrafter"/>
</dbReference>
<keyword evidence="4 5" id="KW-0808">Transferase</keyword>
<dbReference type="eggNOG" id="KOG3350">
    <property type="taxonomic scope" value="Eukaryota"/>
</dbReference>
<evidence type="ECO:0000256" key="3">
    <source>
        <dbReference type="ARBA" id="ARBA00022603"/>
    </source>
</evidence>
<evidence type="ECO:0000259" key="6">
    <source>
        <dbReference type="Pfam" id="PF05368"/>
    </source>
</evidence>
<dbReference type="HAMAP" id="MF_03187">
    <property type="entry name" value="Methyltr_EFM5"/>
    <property type="match status" value="1"/>
</dbReference>
<dbReference type="Proteomes" id="UP000014074">
    <property type="component" value="Unassembled WGS sequence"/>
</dbReference>
<keyword evidence="8" id="KW-1185">Reference proteome</keyword>
<gene>
    <name evidence="5" type="primary">EFM5</name>
    <name evidence="7" type="ORF">UCRPA7_1908</name>
</gene>
<dbReference type="SUPFAM" id="SSF51735">
    <property type="entry name" value="NAD(P)-binding Rossmann-fold domains"/>
    <property type="match status" value="1"/>
</dbReference>
<dbReference type="HOGENOM" id="CLU_505396_0_0_1"/>
<organism evidence="7 8">
    <name type="scientific">Phaeoacremonium minimum (strain UCR-PA7)</name>
    <name type="common">Esca disease fungus</name>
    <name type="synonym">Togninia minima</name>
    <dbReference type="NCBI Taxonomy" id="1286976"/>
    <lineage>
        <taxon>Eukaryota</taxon>
        <taxon>Fungi</taxon>
        <taxon>Dikarya</taxon>
        <taxon>Ascomycota</taxon>
        <taxon>Pezizomycotina</taxon>
        <taxon>Sordariomycetes</taxon>
        <taxon>Sordariomycetidae</taxon>
        <taxon>Togniniales</taxon>
        <taxon>Togniniaceae</taxon>
        <taxon>Phaeoacremonium</taxon>
    </lineage>
</organism>
<keyword evidence="3 5" id="KW-0489">Methyltransferase</keyword>
<dbReference type="RefSeq" id="XP_007912678.1">
    <property type="nucleotide sequence ID" value="XM_007914487.1"/>
</dbReference>
<evidence type="ECO:0000256" key="5">
    <source>
        <dbReference type="HAMAP-Rule" id="MF_03187"/>
    </source>
</evidence>
<dbReference type="InterPro" id="IPR041370">
    <property type="entry name" value="Mlase_EEF1AKMT1/ZCCHC4"/>
</dbReference>
<sequence>MVEGHAYGYITARQGCQVVVPYREEMAKRHLKVTGDLGRVVFIEYDLRNTQSIEEAVRHSDVVYNLVGRNYPTKNFSLEDVHVEGTERIAEAVAKYDVDRFIHVSSYNADPTSTSDFFATKGRGEQIVRSIYPETTIVRPAPMFGFEDNLLIRLAGVYNLFTSNNMEERYWPVHVIDVGQALELMLYDDNTASQTYELYGPKNYSTAEIAELVDREIFKKRRHINVPKSVLKPAATLLNKLLWWPVLSGEDVEREFHDQIIDETAKTFKDLGIEPGDISKFTYHYLQGYRSSAYYDLPPATEKEKREERQYIHVTLSSHALDALKDFYADRDARAKQFEELKAVSEEEASGRAQQPLSMEAFTEDWNESQFWYSEETANLLARELLDGATEETTIAVVSAPSVFVALKNILASAGPDQPKPKLTLLEHDNRFAVFPEFVFYDFMQPVKLPASLKGSIDRIICDPPFLSEDCQTKAALTVRWMSKPASEVPVGQRIIVCTGERMETLITKLYKPFGVKTTSYEPVHARGLSNEFYCYASFECDQWKWRAGQQ</sequence>
<dbReference type="GO" id="GO:0044877">
    <property type="term" value="F:protein-containing complex binding"/>
    <property type="evidence" value="ECO:0007669"/>
    <property type="project" value="TreeGrafter"/>
</dbReference>
<comment type="similarity">
    <text evidence="5">Belongs to the class I-like SAM-binding methyltransferase superfamily. EFM5 family.</text>
</comment>
<dbReference type="CDD" id="cd05271">
    <property type="entry name" value="NDUFA9_like_SDR_a"/>
    <property type="match status" value="1"/>
</dbReference>
<accession>R8BTB9</accession>
<dbReference type="Pfam" id="PF05368">
    <property type="entry name" value="NmrA"/>
    <property type="match status" value="1"/>
</dbReference>
<evidence type="ECO:0000313" key="7">
    <source>
        <dbReference type="EMBL" id="EOO02549.1"/>
    </source>
</evidence>
<dbReference type="EMBL" id="KB932913">
    <property type="protein sequence ID" value="EOO02549.1"/>
    <property type="molecule type" value="Genomic_DNA"/>
</dbReference>
<dbReference type="PANTHER" id="PTHR12126">
    <property type="entry name" value="NADH-UBIQUINONE OXIDOREDUCTASE 39 KDA SUBUNIT-RELATED"/>
    <property type="match status" value="1"/>
</dbReference>
<dbReference type="Gene3D" id="3.40.50.720">
    <property type="entry name" value="NAD(P)-binding Rossmann-like Domain"/>
    <property type="match status" value="1"/>
</dbReference>
<evidence type="ECO:0000256" key="4">
    <source>
        <dbReference type="ARBA" id="ARBA00022679"/>
    </source>
</evidence>
<keyword evidence="7" id="KW-0830">Ubiquinone</keyword>
<dbReference type="PANTHER" id="PTHR12126:SF11">
    <property type="entry name" value="NADH DEHYDROGENASE [UBIQUINONE] 1 ALPHA SUBCOMPLEX SUBUNIT 9, MITOCHONDRIAL"/>
    <property type="match status" value="1"/>
</dbReference>
<dbReference type="EC" id="2.1.1.-" evidence="5"/>
<dbReference type="eggNOG" id="KOG2865">
    <property type="taxonomic scope" value="Eukaryota"/>
</dbReference>
<reference evidence="8" key="1">
    <citation type="journal article" date="2013" name="Genome Announc.">
        <title>Draft genome sequence of the ascomycete Phaeoacremonium aleophilum strain UCR-PA7, a causal agent of the esca disease complex in grapevines.</title>
        <authorList>
            <person name="Blanco-Ulate B."/>
            <person name="Rolshausen P."/>
            <person name="Cantu D."/>
        </authorList>
    </citation>
    <scope>NUCLEOTIDE SEQUENCE [LARGE SCALE GENOMIC DNA]</scope>
    <source>
        <strain evidence="8">UCR-PA7</strain>
    </source>
</reference>
<protein>
    <recommendedName>
        <fullName evidence="5">Protein-lysine N-methyltransferase EFM5</fullName>
        <ecNumber evidence="5">2.1.1.-</ecNumber>
    </recommendedName>
    <alternativeName>
        <fullName evidence="5">Elongation factor methyltransferase 5</fullName>
    </alternativeName>
</protein>
<dbReference type="OrthoDB" id="275457at2759"/>
<dbReference type="FunFam" id="3.40.50.720:FF:000358">
    <property type="entry name" value="NADH-ubiquinone oxidoreductase 39 kDa subunit"/>
    <property type="match status" value="1"/>
</dbReference>
<dbReference type="AlphaFoldDB" id="R8BTB9"/>
<keyword evidence="2 5" id="KW-0963">Cytoplasm</keyword>
<evidence type="ECO:0000313" key="8">
    <source>
        <dbReference type="Proteomes" id="UP000014074"/>
    </source>
</evidence>
<evidence type="ECO:0000256" key="1">
    <source>
        <dbReference type="ARBA" id="ARBA00004496"/>
    </source>
</evidence>
<proteinExistence type="inferred from homology"/>
<dbReference type="GO" id="GO:0032259">
    <property type="term" value="P:methylation"/>
    <property type="evidence" value="ECO:0007669"/>
    <property type="project" value="UniProtKB-KW"/>
</dbReference>
<comment type="subcellular location">
    <subcellularLocation>
        <location evidence="1 5">Cytoplasm</location>
    </subcellularLocation>
</comment>
<feature type="domain" description="NmrA-like" evidence="6">
    <location>
        <begin position="12"/>
        <end position="232"/>
    </location>
</feature>
<name>R8BTB9_PHAM7</name>
<dbReference type="InterPro" id="IPR036291">
    <property type="entry name" value="NAD(P)-bd_dom_sf"/>
</dbReference>